<gene>
    <name evidence="6" type="ORF">KFK09_022473</name>
</gene>
<dbReference type="EMBL" id="JAGYWB010000016">
    <property type="protein sequence ID" value="KAI0496166.1"/>
    <property type="molecule type" value="Genomic_DNA"/>
</dbReference>
<comment type="caution">
    <text evidence="6">The sequence shown here is derived from an EMBL/GenBank/DDBJ whole genome shotgun (WGS) entry which is preliminary data.</text>
</comment>
<evidence type="ECO:0000256" key="1">
    <source>
        <dbReference type="ARBA" id="ARBA00008535"/>
    </source>
</evidence>
<evidence type="ECO:0000256" key="3">
    <source>
        <dbReference type="ARBA" id="ARBA00023134"/>
    </source>
</evidence>
<dbReference type="OrthoDB" id="8954335at2759"/>
<feature type="domain" description="AIG1-type G" evidence="5">
    <location>
        <begin position="18"/>
        <end position="225"/>
    </location>
</feature>
<evidence type="ECO:0000313" key="6">
    <source>
        <dbReference type="EMBL" id="KAI0496166.1"/>
    </source>
</evidence>
<dbReference type="Pfam" id="PF04548">
    <property type="entry name" value="AIG1"/>
    <property type="match status" value="1"/>
</dbReference>
<dbReference type="Proteomes" id="UP000829196">
    <property type="component" value="Unassembled WGS sequence"/>
</dbReference>
<dbReference type="GO" id="GO:0005525">
    <property type="term" value="F:GTP binding"/>
    <property type="evidence" value="ECO:0007669"/>
    <property type="project" value="UniProtKB-KW"/>
</dbReference>
<comment type="similarity">
    <text evidence="1">Belongs to the TRAFAC class TrmE-Era-EngA-EngB-Septin-like GTPase superfamily. AIG1/Toc34/Toc159-like paraseptin GTPase family. IAN subfamily.</text>
</comment>
<accession>A0A8T3AHY7</accession>
<dbReference type="Gene3D" id="3.40.50.300">
    <property type="entry name" value="P-loop containing nucleotide triphosphate hydrolases"/>
    <property type="match status" value="1"/>
</dbReference>
<dbReference type="InterPro" id="IPR006703">
    <property type="entry name" value="G_AIG1"/>
</dbReference>
<organism evidence="6 7">
    <name type="scientific">Dendrobium nobile</name>
    <name type="common">Orchid</name>
    <dbReference type="NCBI Taxonomy" id="94219"/>
    <lineage>
        <taxon>Eukaryota</taxon>
        <taxon>Viridiplantae</taxon>
        <taxon>Streptophyta</taxon>
        <taxon>Embryophyta</taxon>
        <taxon>Tracheophyta</taxon>
        <taxon>Spermatophyta</taxon>
        <taxon>Magnoliopsida</taxon>
        <taxon>Liliopsida</taxon>
        <taxon>Asparagales</taxon>
        <taxon>Orchidaceae</taxon>
        <taxon>Epidendroideae</taxon>
        <taxon>Malaxideae</taxon>
        <taxon>Dendrobiinae</taxon>
        <taxon>Dendrobium</taxon>
    </lineage>
</organism>
<dbReference type="SUPFAM" id="SSF52540">
    <property type="entry name" value="P-loop containing nucleoside triphosphate hydrolases"/>
    <property type="match status" value="1"/>
</dbReference>
<dbReference type="FunFam" id="3.40.50.300:FF:000840">
    <property type="entry name" value="Immune-associated nucleotide-binding protein 9"/>
    <property type="match status" value="1"/>
</dbReference>
<dbReference type="InterPro" id="IPR027417">
    <property type="entry name" value="P-loop_NTPase"/>
</dbReference>
<sequence length="339" mass="38008">MEDDLVDLLENWELTPASNSISLAIVGKTGNGKSATGNSILGREAFISDLSPSGVTCTSELKSAILKDGRAVNVIDTPGLFDFSTGSEFIGREIVRCIDLAKDGLHAVLMVFSISSRFTREEEAAIQSLKTLFGDKIVDYMIVVFTGGDTLEASRKTLKDYISRCPEPLKNIINLCKNRVVVFDNNTKDKIKREGQLKQLISLVDSIAASNGGKPFSSKIFSQVKEGALRRQQMEEEIEANKEYSAKQLSELKEEIYKSYDDQIKRITEMVEEKLHFTIERLEKQLAEEQTARLKAEKIAEASRLKSDEEIKKLKAELQRALEESQEFRKQAENRCAIL</sequence>
<dbReference type="SMR" id="A0A8T3AHY7"/>
<dbReference type="CDD" id="cd01852">
    <property type="entry name" value="AIG1"/>
    <property type="match status" value="1"/>
</dbReference>
<keyword evidence="4" id="KW-0175">Coiled coil</keyword>
<evidence type="ECO:0000256" key="4">
    <source>
        <dbReference type="SAM" id="Coils"/>
    </source>
</evidence>
<dbReference type="PROSITE" id="PS51720">
    <property type="entry name" value="G_AIG1"/>
    <property type="match status" value="1"/>
</dbReference>
<feature type="coiled-coil region" evidence="4">
    <location>
        <begin position="279"/>
        <end position="335"/>
    </location>
</feature>
<keyword evidence="2" id="KW-0547">Nucleotide-binding</keyword>
<dbReference type="PANTHER" id="PTHR10903">
    <property type="entry name" value="GTPASE, IMAP FAMILY MEMBER-RELATED"/>
    <property type="match status" value="1"/>
</dbReference>
<reference evidence="6" key="1">
    <citation type="journal article" date="2022" name="Front. Genet.">
        <title>Chromosome-Scale Assembly of the Dendrobium nobile Genome Provides Insights Into the Molecular Mechanism of the Biosynthesis of the Medicinal Active Ingredient of Dendrobium.</title>
        <authorList>
            <person name="Xu Q."/>
            <person name="Niu S.-C."/>
            <person name="Li K.-L."/>
            <person name="Zheng P.-J."/>
            <person name="Zhang X.-J."/>
            <person name="Jia Y."/>
            <person name="Liu Y."/>
            <person name="Niu Y.-X."/>
            <person name="Yu L.-H."/>
            <person name="Chen D.-F."/>
            <person name="Zhang G.-Q."/>
        </authorList>
    </citation>
    <scope>NUCLEOTIDE SEQUENCE</scope>
    <source>
        <tissue evidence="6">Leaf</tissue>
    </source>
</reference>
<protein>
    <recommendedName>
        <fullName evidence="5">AIG1-type G domain-containing protein</fullName>
    </recommendedName>
</protein>
<dbReference type="InterPro" id="IPR045058">
    <property type="entry name" value="GIMA/IAN/Toc"/>
</dbReference>
<dbReference type="PANTHER" id="PTHR10903:SF184">
    <property type="entry name" value="GTP-BINDING PROTEIN A"/>
    <property type="match status" value="1"/>
</dbReference>
<evidence type="ECO:0000256" key="2">
    <source>
        <dbReference type="ARBA" id="ARBA00022741"/>
    </source>
</evidence>
<proteinExistence type="inferred from homology"/>
<dbReference type="AlphaFoldDB" id="A0A8T3AHY7"/>
<evidence type="ECO:0000259" key="5">
    <source>
        <dbReference type="PROSITE" id="PS51720"/>
    </source>
</evidence>
<evidence type="ECO:0000313" key="7">
    <source>
        <dbReference type="Proteomes" id="UP000829196"/>
    </source>
</evidence>
<keyword evidence="7" id="KW-1185">Reference proteome</keyword>
<keyword evidence="3" id="KW-0342">GTP-binding</keyword>
<name>A0A8T3AHY7_DENNO</name>